<reference evidence="2" key="1">
    <citation type="journal article" date="2020" name="Nature">
        <title>Giant virus diversity and host interactions through global metagenomics.</title>
        <authorList>
            <person name="Schulz F."/>
            <person name="Roux S."/>
            <person name="Paez-Espino D."/>
            <person name="Jungbluth S."/>
            <person name="Walsh D.A."/>
            <person name="Denef V.J."/>
            <person name="McMahon K.D."/>
            <person name="Konstantinidis K.T."/>
            <person name="Eloe-Fadrosh E.A."/>
            <person name="Kyrpides N.C."/>
            <person name="Woyke T."/>
        </authorList>
    </citation>
    <scope>NUCLEOTIDE SEQUENCE</scope>
    <source>
        <strain evidence="2">GVMAG-M-3300023184-13</strain>
    </source>
</reference>
<sequence>MNKEIKRNELIKEIIKLIIIEVNKYKKSLDSRGCKNKIDYKTFINIFIDKLETNLTWSRLGSIYKISKTYIHNVFCKWSDYGIFKNAFNKFLKKYHLFIDHGEAYIDSTTIFNKYGYVNSVGMNTYESKKHKSNKLSILASKNGIPLGIYIDSGNIHDLKLLINTLPKKTYFNSLYADKGYLSKKLKERLLITKKIKLIHPYKTNQKERNTQDEIDGLKRRMRIEHINNKLKQNKSLNTRYIKDLLHFESLIYLGCLKIGLQVIINNFYIF</sequence>
<feature type="domain" description="Transposase DDE" evidence="1">
    <location>
        <begin position="135"/>
        <end position="236"/>
    </location>
</feature>
<protein>
    <recommendedName>
        <fullName evidence="1">Transposase DDE domain-containing protein</fullName>
    </recommendedName>
</protein>
<proteinExistence type="predicted"/>
<dbReference type="InterPro" id="IPR025668">
    <property type="entry name" value="Tnp_DDE_dom"/>
</dbReference>
<name>A0A6C0HMQ8_9ZZZZ</name>
<dbReference type="AlphaFoldDB" id="A0A6C0HMQ8"/>
<dbReference type="EMBL" id="MN739987">
    <property type="protein sequence ID" value="QHT81650.1"/>
    <property type="molecule type" value="Genomic_DNA"/>
</dbReference>
<accession>A0A6C0HMQ8</accession>
<evidence type="ECO:0000313" key="2">
    <source>
        <dbReference type="EMBL" id="QHT81650.1"/>
    </source>
</evidence>
<evidence type="ECO:0000259" key="1">
    <source>
        <dbReference type="Pfam" id="PF13612"/>
    </source>
</evidence>
<organism evidence="2">
    <name type="scientific">viral metagenome</name>
    <dbReference type="NCBI Taxonomy" id="1070528"/>
    <lineage>
        <taxon>unclassified sequences</taxon>
        <taxon>metagenomes</taxon>
        <taxon>organismal metagenomes</taxon>
    </lineage>
</organism>
<dbReference type="Pfam" id="PF13612">
    <property type="entry name" value="DDE_Tnp_1_3"/>
    <property type="match status" value="1"/>
</dbReference>